<dbReference type="Gene3D" id="1.10.10.10">
    <property type="entry name" value="Winged helix-like DNA-binding domain superfamily/Winged helix DNA-binding domain"/>
    <property type="match status" value="1"/>
</dbReference>
<dbReference type="CDD" id="cd06171">
    <property type="entry name" value="Sigma70_r4"/>
    <property type="match status" value="1"/>
</dbReference>
<evidence type="ECO:0000256" key="3">
    <source>
        <dbReference type="ARBA" id="ARBA00023082"/>
    </source>
</evidence>
<sequence length="188" mass="21800">MKSNDKNFVRRLQMEKEDALDYIVDHYLPLVKGITIKVLGPLYNDGLIDECINDVFLSIWNNAAKFKGDTTNFKHWVASIARFKAIDYYRSAIKKQEVESDYIESTNDNSVEKEIIQMENKKEILALIRTLDPIDQKILVMRYFLDMRSEEIAEKLGLTKSAVDSRIFRGRKKLNKHAKNYILGGSFG</sequence>
<keyword evidence="3" id="KW-0731">Sigma factor</keyword>
<feature type="domain" description="RNA polymerase sigma-70 region 2" evidence="6">
    <location>
        <begin position="24"/>
        <end position="92"/>
    </location>
</feature>
<evidence type="ECO:0000313" key="9">
    <source>
        <dbReference type="Proteomes" id="UP000613512"/>
    </source>
</evidence>
<name>A0A916WB62_9BACI</name>
<dbReference type="GO" id="GO:0006352">
    <property type="term" value="P:DNA-templated transcription initiation"/>
    <property type="evidence" value="ECO:0007669"/>
    <property type="project" value="InterPro"/>
</dbReference>
<gene>
    <name evidence="8" type="ORF">GCM10008025_27980</name>
</gene>
<dbReference type="Gene3D" id="1.10.1740.10">
    <property type="match status" value="1"/>
</dbReference>
<comment type="caution">
    <text evidence="8">The sequence shown here is derived from an EMBL/GenBank/DDBJ whole genome shotgun (WGS) entry which is preliminary data.</text>
</comment>
<dbReference type="InterPro" id="IPR013249">
    <property type="entry name" value="RNA_pol_sigma70_r4_t2"/>
</dbReference>
<dbReference type="InterPro" id="IPR039425">
    <property type="entry name" value="RNA_pol_sigma-70-like"/>
</dbReference>
<dbReference type="InterPro" id="IPR013324">
    <property type="entry name" value="RNA_pol_sigma_r3/r4-like"/>
</dbReference>
<evidence type="ECO:0000256" key="2">
    <source>
        <dbReference type="ARBA" id="ARBA00023015"/>
    </source>
</evidence>
<evidence type="ECO:0000313" key="8">
    <source>
        <dbReference type="EMBL" id="GGA83224.1"/>
    </source>
</evidence>
<dbReference type="NCBIfam" id="TIGR02937">
    <property type="entry name" value="sigma70-ECF"/>
    <property type="match status" value="1"/>
</dbReference>
<dbReference type="InterPro" id="IPR036388">
    <property type="entry name" value="WH-like_DNA-bd_sf"/>
</dbReference>
<reference evidence="8" key="1">
    <citation type="journal article" date="2014" name="Int. J. Syst. Evol. Microbiol.">
        <title>Complete genome sequence of Corynebacterium casei LMG S-19264T (=DSM 44701T), isolated from a smear-ripened cheese.</title>
        <authorList>
            <consortium name="US DOE Joint Genome Institute (JGI-PGF)"/>
            <person name="Walter F."/>
            <person name="Albersmeier A."/>
            <person name="Kalinowski J."/>
            <person name="Ruckert C."/>
        </authorList>
    </citation>
    <scope>NUCLEOTIDE SEQUENCE</scope>
    <source>
        <strain evidence="8">CGMCC 1.12408</strain>
    </source>
</reference>
<evidence type="ECO:0000256" key="4">
    <source>
        <dbReference type="ARBA" id="ARBA00023125"/>
    </source>
</evidence>
<dbReference type="RefSeq" id="WP_188385291.1">
    <property type="nucleotide sequence ID" value="NZ_BMEY01000015.1"/>
</dbReference>
<dbReference type="InterPro" id="IPR014284">
    <property type="entry name" value="RNA_pol_sigma-70_dom"/>
</dbReference>
<dbReference type="Pfam" id="PF08281">
    <property type="entry name" value="Sigma70_r4_2"/>
    <property type="match status" value="1"/>
</dbReference>
<keyword evidence="4" id="KW-0238">DNA-binding</keyword>
<keyword evidence="2" id="KW-0805">Transcription regulation</keyword>
<dbReference type="GO" id="GO:0003677">
    <property type="term" value="F:DNA binding"/>
    <property type="evidence" value="ECO:0007669"/>
    <property type="project" value="UniProtKB-KW"/>
</dbReference>
<dbReference type="Pfam" id="PF04542">
    <property type="entry name" value="Sigma70_r2"/>
    <property type="match status" value="1"/>
</dbReference>
<dbReference type="PANTHER" id="PTHR43133">
    <property type="entry name" value="RNA POLYMERASE ECF-TYPE SIGMA FACTO"/>
    <property type="match status" value="1"/>
</dbReference>
<dbReference type="SUPFAM" id="SSF88659">
    <property type="entry name" value="Sigma3 and sigma4 domains of RNA polymerase sigma factors"/>
    <property type="match status" value="1"/>
</dbReference>
<keyword evidence="5" id="KW-0804">Transcription</keyword>
<dbReference type="SUPFAM" id="SSF88946">
    <property type="entry name" value="Sigma2 domain of RNA polymerase sigma factors"/>
    <property type="match status" value="1"/>
</dbReference>
<evidence type="ECO:0000259" key="7">
    <source>
        <dbReference type="Pfam" id="PF08281"/>
    </source>
</evidence>
<dbReference type="PANTHER" id="PTHR43133:SF8">
    <property type="entry name" value="RNA POLYMERASE SIGMA FACTOR HI_1459-RELATED"/>
    <property type="match status" value="1"/>
</dbReference>
<evidence type="ECO:0000256" key="5">
    <source>
        <dbReference type="ARBA" id="ARBA00023163"/>
    </source>
</evidence>
<dbReference type="GO" id="GO:0016987">
    <property type="term" value="F:sigma factor activity"/>
    <property type="evidence" value="ECO:0007669"/>
    <property type="project" value="UniProtKB-KW"/>
</dbReference>
<dbReference type="InterPro" id="IPR007627">
    <property type="entry name" value="RNA_pol_sigma70_r2"/>
</dbReference>
<dbReference type="InterPro" id="IPR013325">
    <property type="entry name" value="RNA_pol_sigma_r2"/>
</dbReference>
<dbReference type="AlphaFoldDB" id="A0A916WB62"/>
<dbReference type="Proteomes" id="UP000613512">
    <property type="component" value="Unassembled WGS sequence"/>
</dbReference>
<organism evidence="8 9">
    <name type="scientific">Ornithinibacillus halotolerans</name>
    <dbReference type="NCBI Taxonomy" id="1274357"/>
    <lineage>
        <taxon>Bacteria</taxon>
        <taxon>Bacillati</taxon>
        <taxon>Bacillota</taxon>
        <taxon>Bacilli</taxon>
        <taxon>Bacillales</taxon>
        <taxon>Bacillaceae</taxon>
        <taxon>Ornithinibacillus</taxon>
    </lineage>
</organism>
<dbReference type="EMBL" id="BMEY01000015">
    <property type="protein sequence ID" value="GGA83224.1"/>
    <property type="molecule type" value="Genomic_DNA"/>
</dbReference>
<protein>
    <submittedName>
        <fullName evidence="8">DNA-directed RNA polymerase sigma-70 factor</fullName>
    </submittedName>
</protein>
<keyword evidence="8" id="KW-0240">DNA-directed RNA polymerase</keyword>
<comment type="similarity">
    <text evidence="1">Belongs to the sigma-70 factor family. ECF subfamily.</text>
</comment>
<feature type="domain" description="RNA polymerase sigma factor 70 region 4 type 2" evidence="7">
    <location>
        <begin position="122"/>
        <end position="174"/>
    </location>
</feature>
<evidence type="ECO:0000256" key="1">
    <source>
        <dbReference type="ARBA" id="ARBA00010641"/>
    </source>
</evidence>
<reference evidence="8" key="2">
    <citation type="submission" date="2020-09" db="EMBL/GenBank/DDBJ databases">
        <authorList>
            <person name="Sun Q."/>
            <person name="Zhou Y."/>
        </authorList>
    </citation>
    <scope>NUCLEOTIDE SEQUENCE</scope>
    <source>
        <strain evidence="8">CGMCC 1.12408</strain>
    </source>
</reference>
<proteinExistence type="inferred from homology"/>
<evidence type="ECO:0000259" key="6">
    <source>
        <dbReference type="Pfam" id="PF04542"/>
    </source>
</evidence>
<keyword evidence="9" id="KW-1185">Reference proteome</keyword>
<accession>A0A916WB62</accession>
<dbReference type="GO" id="GO:0000428">
    <property type="term" value="C:DNA-directed RNA polymerase complex"/>
    <property type="evidence" value="ECO:0007669"/>
    <property type="project" value="UniProtKB-KW"/>
</dbReference>